<protein>
    <submittedName>
        <fullName evidence="3">DUF1902 domain-containing protein</fullName>
    </submittedName>
</protein>
<sequence length="96" mass="10944">MELKEISLWNVCYNRLGNGQEFVSFSTSLDGLTVRTEIHQPPQAAHMSETFRVLCEPLISLCRESFSFEELMQPQTFISEVIHPAILEELLGTKIS</sequence>
<reference evidence="1 2" key="2">
    <citation type="submission" date="2018-11" db="EMBL/GenBank/DDBJ databases">
        <authorList>
            <consortium name="Pathogen Informatics"/>
        </authorList>
    </citation>
    <scope>NUCLEOTIDE SEQUENCE [LARGE SCALE GENOMIC DNA]</scope>
</reference>
<reference evidence="3" key="1">
    <citation type="submission" date="2017-02" db="UniProtKB">
        <authorList>
            <consortium name="WormBaseParasite"/>
        </authorList>
    </citation>
    <scope>IDENTIFICATION</scope>
</reference>
<dbReference type="WBParaSite" id="HNAJ_0001017201-mRNA-1">
    <property type="protein sequence ID" value="HNAJ_0001017201-mRNA-1"/>
    <property type="gene ID" value="HNAJ_0001017201"/>
</dbReference>
<proteinExistence type="predicted"/>
<evidence type="ECO:0000313" key="3">
    <source>
        <dbReference type="WBParaSite" id="HNAJ_0001017201-mRNA-1"/>
    </source>
</evidence>
<dbReference type="STRING" id="102285.A0A0R3TRG1"/>
<dbReference type="Proteomes" id="UP000278807">
    <property type="component" value="Unassembled WGS sequence"/>
</dbReference>
<organism evidence="3">
    <name type="scientific">Rodentolepis nana</name>
    <name type="common">Dwarf tapeworm</name>
    <name type="synonym">Hymenolepis nana</name>
    <dbReference type="NCBI Taxonomy" id="102285"/>
    <lineage>
        <taxon>Eukaryota</taxon>
        <taxon>Metazoa</taxon>
        <taxon>Spiralia</taxon>
        <taxon>Lophotrochozoa</taxon>
        <taxon>Platyhelminthes</taxon>
        <taxon>Cestoda</taxon>
        <taxon>Eucestoda</taxon>
        <taxon>Cyclophyllidea</taxon>
        <taxon>Hymenolepididae</taxon>
        <taxon>Rodentolepis</taxon>
    </lineage>
</organism>
<evidence type="ECO:0000313" key="2">
    <source>
        <dbReference type="Proteomes" id="UP000278807"/>
    </source>
</evidence>
<accession>A0A0R3TRG1</accession>
<evidence type="ECO:0000313" key="1">
    <source>
        <dbReference type="EMBL" id="VDO07338.1"/>
    </source>
</evidence>
<keyword evidence="2" id="KW-1185">Reference proteome</keyword>
<dbReference type="AlphaFoldDB" id="A0A0R3TRG1"/>
<name>A0A0R3TRG1_RODNA</name>
<gene>
    <name evidence="1" type="ORF">HNAJ_LOCUS10167</name>
</gene>
<dbReference type="EMBL" id="UZAE01012909">
    <property type="protein sequence ID" value="VDO07338.1"/>
    <property type="molecule type" value="Genomic_DNA"/>
</dbReference>